<accession>A0A941IUH5</accession>
<comment type="catalytic activity">
    <reaction evidence="1">
        <text>a gentamycin + GTP = a gentamycin 2''-phosphate + GDP + H(+)</text>
        <dbReference type="Rhea" id="RHEA:48872"/>
        <dbReference type="ChEBI" id="CHEBI:15378"/>
        <dbReference type="ChEBI" id="CHEBI:37565"/>
        <dbReference type="ChEBI" id="CHEBI:58189"/>
        <dbReference type="ChEBI" id="CHEBI:90218"/>
        <dbReference type="ChEBI" id="CHEBI:90219"/>
        <dbReference type="EC" id="2.7.1.190"/>
    </reaction>
</comment>
<gene>
    <name evidence="9" type="ORF">KDL01_29710</name>
</gene>
<dbReference type="GO" id="GO:0034071">
    <property type="term" value="F:aminoglycoside phosphotransferase activity"/>
    <property type="evidence" value="ECO:0007669"/>
    <property type="project" value="UniProtKB-EC"/>
</dbReference>
<evidence type="ECO:0000259" key="8">
    <source>
        <dbReference type="PROSITE" id="PS51186"/>
    </source>
</evidence>
<dbReference type="SUPFAM" id="SSF55729">
    <property type="entry name" value="Acyl-CoA N-acyltransferases (Nat)"/>
    <property type="match status" value="1"/>
</dbReference>
<name>A0A941IUH5_9ACTN</name>
<dbReference type="RefSeq" id="WP_212531960.1">
    <property type="nucleotide sequence ID" value="NZ_JAGSOG010000208.1"/>
</dbReference>
<dbReference type="InterPro" id="IPR011009">
    <property type="entry name" value="Kinase-like_dom_sf"/>
</dbReference>
<dbReference type="Proteomes" id="UP000675781">
    <property type="component" value="Unassembled WGS sequence"/>
</dbReference>
<evidence type="ECO:0000256" key="6">
    <source>
        <dbReference type="ARBA" id="ARBA00023268"/>
    </source>
</evidence>
<dbReference type="SUPFAM" id="SSF56112">
    <property type="entry name" value="Protein kinase-like (PK-like)"/>
    <property type="match status" value="1"/>
</dbReference>
<dbReference type="GO" id="GO:0016747">
    <property type="term" value="F:acyltransferase activity, transferring groups other than amino-acyl groups"/>
    <property type="evidence" value="ECO:0007669"/>
    <property type="project" value="InterPro"/>
</dbReference>
<dbReference type="InterPro" id="IPR002575">
    <property type="entry name" value="Aminoglycoside_PTrfase"/>
</dbReference>
<dbReference type="EC" id="2.7.1.190" evidence="4"/>
<comment type="caution">
    <text evidence="9">The sequence shown here is derived from an EMBL/GenBank/DDBJ whole genome shotgun (WGS) entry which is preliminary data.</text>
</comment>
<evidence type="ECO:0000256" key="7">
    <source>
        <dbReference type="SAM" id="MobiDB-lite"/>
    </source>
</evidence>
<proteinExistence type="inferred from homology"/>
<feature type="region of interest" description="Disordered" evidence="7">
    <location>
        <begin position="1"/>
        <end position="21"/>
    </location>
</feature>
<evidence type="ECO:0000256" key="1">
    <source>
        <dbReference type="ARBA" id="ARBA00001735"/>
    </source>
</evidence>
<evidence type="ECO:0000256" key="4">
    <source>
        <dbReference type="ARBA" id="ARBA00011931"/>
    </source>
</evidence>
<reference evidence="9" key="1">
    <citation type="submission" date="2021-04" db="EMBL/GenBank/DDBJ databases">
        <title>Genome based classification of Actinospica acidithermotolerans sp. nov., an actinobacterium isolated from an Indonesian hot spring.</title>
        <authorList>
            <person name="Kusuma A.B."/>
            <person name="Putra K.E."/>
            <person name="Nafisah S."/>
            <person name="Loh J."/>
            <person name="Nouioui I."/>
            <person name="Goodfellow M."/>
        </authorList>
    </citation>
    <scope>NUCLEOTIDE SEQUENCE</scope>
    <source>
        <strain evidence="9">CSCA 57</strain>
    </source>
</reference>
<dbReference type="InterPro" id="IPR016181">
    <property type="entry name" value="Acyl_CoA_acyltransferase"/>
</dbReference>
<sequence>MVEFARQGPEYTHGAGDDADPAHAELEREVFVGGVNEVVREGCVVHRPAGPWSATVQRLLAHLTETGFDGAPAPLGLSADGREERVEFLPGEVGHDFAAPEVRSDASLVAAAGLLRRLHDASATFRRTDADVWYLPVREPAEVICHGDAATYNTVFRGGLPVAFIDFDTAHPAPRLWDAAYTAYRFVPLYAPDEVEHTQPAAEARRRLALFARAYGLTDAQRAALPETAAERLRAHVALMRDQAAAGHEAFARHLAEGHDRRYLTDADWIERVYGGLLRGTRLTLRPVRPQDHAWLLDHWTAPDVRRFLYDDEVLTSDQVGAEIERSVRGFAEDGYGLWLVEAAGVDSDADTSPLDAGDAAEAGEARIGTVGIRPLEDLGLELYYSLAPEAWGRGYATEAAGAVRDHALGPLGLPELLAEVDEGNLASAAIVAKLGLEPFEVVPGVLGPMVRYRPRRGEAVI</sequence>
<dbReference type="PANTHER" id="PTHR43792">
    <property type="entry name" value="GNAT FAMILY, PUTATIVE (AFU_ORTHOLOGUE AFUA_3G00765)-RELATED-RELATED"/>
    <property type="match status" value="1"/>
</dbReference>
<comment type="function">
    <text evidence="2">Involved in resistance to gentamicin, tobramycin, and kanamycin. Tobramycin and kanamycin resistance is due to the ACC activity, specified by N-terminal region. The C-terminal region is a kinase that phosphorylates several 4,6-disubstituted aminoglycosides.</text>
</comment>
<comment type="similarity">
    <text evidence="3">In the C-terminal section; belongs to the aminoglycoside phosphotransferase family.</text>
</comment>
<organism evidence="9 10">
    <name type="scientific">Actinospica durhamensis</name>
    <dbReference type="NCBI Taxonomy" id="1508375"/>
    <lineage>
        <taxon>Bacteria</taxon>
        <taxon>Bacillati</taxon>
        <taxon>Actinomycetota</taxon>
        <taxon>Actinomycetes</taxon>
        <taxon>Catenulisporales</taxon>
        <taxon>Actinospicaceae</taxon>
        <taxon>Actinospica</taxon>
    </lineage>
</organism>
<dbReference type="Pfam" id="PF13302">
    <property type="entry name" value="Acetyltransf_3"/>
    <property type="match status" value="1"/>
</dbReference>
<dbReference type="Gene3D" id="3.90.1200.10">
    <property type="match status" value="1"/>
</dbReference>
<evidence type="ECO:0000256" key="2">
    <source>
        <dbReference type="ARBA" id="ARBA00002498"/>
    </source>
</evidence>
<keyword evidence="6" id="KW-0511">Multifunctional enzyme</keyword>
<evidence type="ECO:0000256" key="5">
    <source>
        <dbReference type="ARBA" id="ARBA00014467"/>
    </source>
</evidence>
<dbReference type="Pfam" id="PF01636">
    <property type="entry name" value="APH"/>
    <property type="match status" value="1"/>
</dbReference>
<dbReference type="Gene3D" id="3.40.630.30">
    <property type="match status" value="1"/>
</dbReference>
<dbReference type="PROSITE" id="PS51186">
    <property type="entry name" value="GNAT"/>
    <property type="match status" value="1"/>
</dbReference>
<evidence type="ECO:0000256" key="3">
    <source>
        <dbReference type="ARBA" id="ARBA00008487"/>
    </source>
</evidence>
<evidence type="ECO:0000313" key="9">
    <source>
        <dbReference type="EMBL" id="MBR7837493.1"/>
    </source>
</evidence>
<evidence type="ECO:0000313" key="10">
    <source>
        <dbReference type="Proteomes" id="UP000675781"/>
    </source>
</evidence>
<dbReference type="PANTHER" id="PTHR43792:SF1">
    <property type="entry name" value="N-ACETYLTRANSFERASE DOMAIN-CONTAINING PROTEIN"/>
    <property type="match status" value="1"/>
</dbReference>
<dbReference type="AlphaFoldDB" id="A0A941IUH5"/>
<dbReference type="InterPro" id="IPR051531">
    <property type="entry name" value="N-acetyltransferase"/>
</dbReference>
<dbReference type="EMBL" id="JAGSOG010000208">
    <property type="protein sequence ID" value="MBR7837493.1"/>
    <property type="molecule type" value="Genomic_DNA"/>
</dbReference>
<keyword evidence="9" id="KW-0808">Transferase</keyword>
<protein>
    <recommendedName>
        <fullName evidence="5">Bifunctional AAC/APH</fullName>
        <ecNumber evidence="4">2.7.1.190</ecNumber>
    </recommendedName>
</protein>
<keyword evidence="9" id="KW-0012">Acyltransferase</keyword>
<dbReference type="InterPro" id="IPR000182">
    <property type="entry name" value="GNAT_dom"/>
</dbReference>
<keyword evidence="10" id="KW-1185">Reference proteome</keyword>
<feature type="domain" description="N-acetyltransferase" evidence="8">
    <location>
        <begin position="283"/>
        <end position="455"/>
    </location>
</feature>